<evidence type="ECO:0000313" key="1">
    <source>
        <dbReference type="EMBL" id="GAH18731.1"/>
    </source>
</evidence>
<dbReference type="EMBL" id="BARU01002825">
    <property type="protein sequence ID" value="GAH18731.1"/>
    <property type="molecule type" value="Genomic_DNA"/>
</dbReference>
<reference evidence="1" key="1">
    <citation type="journal article" date="2014" name="Front. Microbiol.">
        <title>High frequency of phylogenetically diverse reductive dehalogenase-homologous genes in deep subseafloor sedimentary metagenomes.</title>
        <authorList>
            <person name="Kawai M."/>
            <person name="Futagami T."/>
            <person name="Toyoda A."/>
            <person name="Takaki Y."/>
            <person name="Nishi S."/>
            <person name="Hori S."/>
            <person name="Arai W."/>
            <person name="Tsubouchi T."/>
            <person name="Morono Y."/>
            <person name="Uchiyama I."/>
            <person name="Ito T."/>
            <person name="Fujiyama A."/>
            <person name="Inagaki F."/>
            <person name="Takami H."/>
        </authorList>
    </citation>
    <scope>NUCLEOTIDE SEQUENCE</scope>
    <source>
        <strain evidence="1">Expedition CK06-06</strain>
    </source>
</reference>
<protein>
    <submittedName>
        <fullName evidence="1">Uncharacterized protein</fullName>
    </submittedName>
</protein>
<feature type="non-terminal residue" evidence="1">
    <location>
        <position position="1"/>
    </location>
</feature>
<organism evidence="1">
    <name type="scientific">marine sediment metagenome</name>
    <dbReference type="NCBI Taxonomy" id="412755"/>
    <lineage>
        <taxon>unclassified sequences</taxon>
        <taxon>metagenomes</taxon>
        <taxon>ecological metagenomes</taxon>
    </lineage>
</organism>
<sequence length="134" mass="15640">PIGPKKITEEVDNFLILKNIKVLNGEIEKFEVELKEDLKDDINTLLNSCKFEKTKDFSLIMPNYTPETAIHCICGEIAEFSIVQKCSWIETESEEKFEFYLFESEKCKCGEKVFVLSLMEEDVKIPDKWKNIFS</sequence>
<name>X1DD50_9ZZZZ</name>
<accession>X1DD50</accession>
<proteinExistence type="predicted"/>
<comment type="caution">
    <text evidence="1">The sequence shown here is derived from an EMBL/GenBank/DDBJ whole genome shotgun (WGS) entry which is preliminary data.</text>
</comment>
<gene>
    <name evidence="1" type="ORF">S03H2_06452</name>
</gene>
<dbReference type="AlphaFoldDB" id="X1DD50"/>